<proteinExistence type="predicted"/>
<evidence type="ECO:0000256" key="1">
    <source>
        <dbReference type="SAM" id="SignalP"/>
    </source>
</evidence>
<dbReference type="PANTHER" id="PTHR43135:SF3">
    <property type="entry name" value="ALPHA-D-RIBOSE 1-METHYLPHOSPHONATE 5-TRIPHOSPHATE DIPHOSPHATASE"/>
    <property type="match status" value="1"/>
</dbReference>
<protein>
    <submittedName>
        <fullName evidence="3">Imidazolonepropionase-like amidohydrolase</fullName>
    </submittedName>
</protein>
<dbReference type="Gene3D" id="3.20.20.140">
    <property type="entry name" value="Metal-dependent hydrolases"/>
    <property type="match status" value="1"/>
</dbReference>
<sequence length="446" mass="46174">MSRIASLLLAASAFALSANAETIAITHAKIETASAAGTIEDGTLVIKDGKIAAVGAHVAVPSGARVIDAKGGVVTPGLFAASTDLTAVEVGGVRSTHEESAKLGAAFDVQYGINPASTLVPLARQTGLTRVMVTPVSPRGFGGDQDENVGEEFTAGTDSEGVAASSLFGGRAAGVVLKAGDTDPVFAPKAAVAVDLGDAGARVAGSHGAALQLLKTALEDARSYGKRRAAYENGQTRAYSLSHEELEALQPVLAGKAPLLARVHSAGDIRQLLKLAKEQHIKLVLEGAEEAWLVADALAATKTPVIIDTEQDLPQQFESLGARLDNAARLEKAGVLFAISGSRSFNELRQARFNAGTAVANGLSYAAAIKAVTVNPARIWGLEAKLGTLAPGKEADVVLWNGDPLETTTWPVTVIIAGVEQPQGSRGFELRDRYLHVNDGMPSAYH</sequence>
<dbReference type="RefSeq" id="WP_167080776.1">
    <property type="nucleotide sequence ID" value="NZ_BAAADC010000001.1"/>
</dbReference>
<accession>A0A846MVQ4</accession>
<dbReference type="GO" id="GO:0016810">
    <property type="term" value="F:hydrolase activity, acting on carbon-nitrogen (but not peptide) bonds"/>
    <property type="evidence" value="ECO:0007669"/>
    <property type="project" value="InterPro"/>
</dbReference>
<gene>
    <name evidence="3" type="ORF">FHS83_000617</name>
</gene>
<reference evidence="3 4" key="1">
    <citation type="submission" date="2020-03" db="EMBL/GenBank/DDBJ databases">
        <title>Genomic Encyclopedia of Type Strains, Phase IV (KMG-IV): sequencing the most valuable type-strain genomes for metagenomic binning, comparative biology and taxonomic classification.</title>
        <authorList>
            <person name="Goeker M."/>
        </authorList>
    </citation>
    <scope>NUCLEOTIDE SEQUENCE [LARGE SCALE GENOMIC DNA]</scope>
    <source>
        <strain evidence="3 4">DSM 19867</strain>
    </source>
</reference>
<dbReference type="PANTHER" id="PTHR43135">
    <property type="entry name" value="ALPHA-D-RIBOSE 1-METHYLPHOSPHONATE 5-TRIPHOSPHATE DIPHOSPHATASE"/>
    <property type="match status" value="1"/>
</dbReference>
<dbReference type="Pfam" id="PF01979">
    <property type="entry name" value="Amidohydro_1"/>
    <property type="match status" value="1"/>
</dbReference>
<dbReference type="InterPro" id="IPR011059">
    <property type="entry name" value="Metal-dep_hydrolase_composite"/>
</dbReference>
<dbReference type="EMBL" id="JAASRM010000001">
    <property type="protein sequence ID" value="NIK87299.1"/>
    <property type="molecule type" value="Genomic_DNA"/>
</dbReference>
<evidence type="ECO:0000313" key="4">
    <source>
        <dbReference type="Proteomes" id="UP000570514"/>
    </source>
</evidence>
<dbReference type="InterPro" id="IPR051781">
    <property type="entry name" value="Metallo-dep_Hydrolase"/>
</dbReference>
<keyword evidence="4" id="KW-1185">Reference proteome</keyword>
<feature type="domain" description="Amidohydrolase-related" evidence="2">
    <location>
        <begin position="304"/>
        <end position="418"/>
    </location>
</feature>
<dbReference type="InterPro" id="IPR006680">
    <property type="entry name" value="Amidohydro-rel"/>
</dbReference>
<dbReference type="SUPFAM" id="SSF51556">
    <property type="entry name" value="Metallo-dependent hydrolases"/>
    <property type="match status" value="1"/>
</dbReference>
<evidence type="ECO:0000313" key="3">
    <source>
        <dbReference type="EMBL" id="NIK87299.1"/>
    </source>
</evidence>
<evidence type="ECO:0000259" key="2">
    <source>
        <dbReference type="Pfam" id="PF01979"/>
    </source>
</evidence>
<feature type="chain" id="PRO_5033050120" evidence="1">
    <location>
        <begin position="21"/>
        <end position="446"/>
    </location>
</feature>
<name>A0A846MVQ4_9PROT</name>
<dbReference type="SUPFAM" id="SSF51338">
    <property type="entry name" value="Composite domain of metallo-dependent hydrolases"/>
    <property type="match status" value="1"/>
</dbReference>
<keyword evidence="3" id="KW-0378">Hydrolase</keyword>
<dbReference type="InterPro" id="IPR032466">
    <property type="entry name" value="Metal_Hydrolase"/>
</dbReference>
<comment type="caution">
    <text evidence="3">The sequence shown here is derived from an EMBL/GenBank/DDBJ whole genome shotgun (WGS) entry which is preliminary data.</text>
</comment>
<keyword evidence="1" id="KW-0732">Signal</keyword>
<dbReference type="AlphaFoldDB" id="A0A846MVQ4"/>
<dbReference type="Proteomes" id="UP000570514">
    <property type="component" value="Unassembled WGS sequence"/>
</dbReference>
<organism evidence="3 4">
    <name type="scientific">Rhizomicrobium palustre</name>
    <dbReference type="NCBI Taxonomy" id="189966"/>
    <lineage>
        <taxon>Bacteria</taxon>
        <taxon>Pseudomonadati</taxon>
        <taxon>Pseudomonadota</taxon>
        <taxon>Alphaproteobacteria</taxon>
        <taxon>Micropepsales</taxon>
        <taxon>Micropepsaceae</taxon>
        <taxon>Rhizomicrobium</taxon>
    </lineage>
</organism>
<feature type="signal peptide" evidence="1">
    <location>
        <begin position="1"/>
        <end position="20"/>
    </location>
</feature>